<organism evidence="3 4">
    <name type="scientific">Diaporthe helianthi</name>
    <dbReference type="NCBI Taxonomy" id="158607"/>
    <lineage>
        <taxon>Eukaryota</taxon>
        <taxon>Fungi</taxon>
        <taxon>Dikarya</taxon>
        <taxon>Ascomycota</taxon>
        <taxon>Pezizomycotina</taxon>
        <taxon>Sordariomycetes</taxon>
        <taxon>Sordariomycetidae</taxon>
        <taxon>Diaporthales</taxon>
        <taxon>Diaporthaceae</taxon>
        <taxon>Diaporthe</taxon>
    </lineage>
</organism>
<dbReference type="AlphaFoldDB" id="A0A2P5I6G1"/>
<keyword evidence="4" id="KW-1185">Reference proteome</keyword>
<name>A0A2P5I6G1_DIAHE</name>
<dbReference type="Proteomes" id="UP000094444">
    <property type="component" value="Unassembled WGS sequence"/>
</dbReference>
<gene>
    <name evidence="3" type="ORF">DHEL01_v203562</name>
</gene>
<protein>
    <submittedName>
        <fullName evidence="3">Uncharacterized protein</fullName>
    </submittedName>
</protein>
<evidence type="ECO:0000256" key="1">
    <source>
        <dbReference type="ARBA" id="ARBA00023242"/>
    </source>
</evidence>
<dbReference type="PANTHER" id="PTHR37540">
    <property type="entry name" value="TRANSCRIPTION FACTOR (ACR-2), PUTATIVE-RELATED-RELATED"/>
    <property type="match status" value="1"/>
</dbReference>
<dbReference type="PANTHER" id="PTHR37540:SF5">
    <property type="entry name" value="TRANSCRIPTION FACTOR DOMAIN-CONTAINING PROTEIN"/>
    <property type="match status" value="1"/>
</dbReference>
<keyword evidence="1" id="KW-0539">Nucleus</keyword>
<evidence type="ECO:0000313" key="3">
    <source>
        <dbReference type="EMBL" id="POS78047.1"/>
    </source>
</evidence>
<accession>A0A2P5I6G1</accession>
<dbReference type="STRING" id="158607.A0A2P5I6G1"/>
<proteinExistence type="predicted"/>
<dbReference type="Pfam" id="PF11951">
    <property type="entry name" value="Fungal_trans_2"/>
    <property type="match status" value="1"/>
</dbReference>
<sequence>MPATPQASLATGKGFAFVAADSYGQPAAKDRKLIRSHVMKGKNTRRRATAGRLRGRASASVGHIDPPEESHGALAGRRIDRKGAFLPHGAPGPTQLTADAFTFASFPEEIDSESRKMLHTLSSFNDNLRGQDSERTKYHSYKTIKELNKHLADPQLALTDSTTTAVMAMALVAECFGDVVSAHIHVMGLKRIVELRGGIESYASKPLLQAKLYRTGLVYSICTGAEPAFCQETGSYESAFDHLSELFPLRPPDATLFSRSRTFVRSLNGRLYTIFKDVQGLSQLLNNSPGSGNKIPETALEDMLTSQIKECGRDDREMRKLSIVGTAFGGLGYIVVRSSSSNVSNNGVE</sequence>
<evidence type="ECO:0000313" key="4">
    <source>
        <dbReference type="Proteomes" id="UP000094444"/>
    </source>
</evidence>
<feature type="region of interest" description="Disordered" evidence="2">
    <location>
        <begin position="40"/>
        <end position="70"/>
    </location>
</feature>
<reference evidence="3" key="1">
    <citation type="submission" date="2017-09" db="EMBL/GenBank/DDBJ databases">
        <title>Polyketide synthases of a Diaporthe helianthi virulent isolate.</title>
        <authorList>
            <person name="Baroncelli R."/>
        </authorList>
    </citation>
    <scope>NUCLEOTIDE SEQUENCE [LARGE SCALE GENOMIC DNA]</scope>
    <source>
        <strain evidence="3">7/96</strain>
    </source>
</reference>
<comment type="caution">
    <text evidence="3">The sequence shown here is derived from an EMBL/GenBank/DDBJ whole genome shotgun (WGS) entry which is preliminary data.</text>
</comment>
<feature type="compositionally biased region" description="Basic residues" evidence="2">
    <location>
        <begin position="40"/>
        <end position="55"/>
    </location>
</feature>
<evidence type="ECO:0000256" key="2">
    <source>
        <dbReference type="SAM" id="MobiDB-lite"/>
    </source>
</evidence>
<dbReference type="InterPro" id="IPR021858">
    <property type="entry name" value="Fun_TF"/>
</dbReference>
<dbReference type="InParanoid" id="A0A2P5I6G1"/>
<dbReference type="OrthoDB" id="4158087at2759"/>
<dbReference type="EMBL" id="MAVT02000217">
    <property type="protein sequence ID" value="POS78047.1"/>
    <property type="molecule type" value="Genomic_DNA"/>
</dbReference>